<feature type="compositionally biased region" description="Low complexity" evidence="4">
    <location>
        <begin position="1840"/>
        <end position="1855"/>
    </location>
</feature>
<dbReference type="Pfam" id="PF07894">
    <property type="entry name" value="SACK1"/>
    <property type="match status" value="1"/>
</dbReference>
<feature type="region of interest" description="Disordered" evidence="4">
    <location>
        <begin position="762"/>
        <end position="829"/>
    </location>
</feature>
<reference evidence="6 7" key="1">
    <citation type="submission" date="2024-06" db="EMBL/GenBank/DDBJ databases">
        <authorList>
            <person name="Pan Q."/>
            <person name="Wen M."/>
            <person name="Jouanno E."/>
            <person name="Zahm M."/>
            <person name="Klopp C."/>
            <person name="Cabau C."/>
            <person name="Louis A."/>
            <person name="Berthelot C."/>
            <person name="Parey E."/>
            <person name="Roest Crollius H."/>
            <person name="Montfort J."/>
            <person name="Robinson-Rechavi M."/>
            <person name="Bouchez O."/>
            <person name="Lampietro C."/>
            <person name="Lopez Roques C."/>
            <person name="Donnadieu C."/>
            <person name="Postlethwait J."/>
            <person name="Bobe J."/>
            <person name="Verreycken H."/>
            <person name="Guiguen Y."/>
        </authorList>
    </citation>
    <scope>NUCLEOTIDE SEQUENCE [LARGE SCALE GENOMIC DNA]</scope>
    <source>
        <strain evidence="6">Up_M1</strain>
        <tissue evidence="6">Testis</tissue>
    </source>
</reference>
<feature type="region of interest" description="Disordered" evidence="4">
    <location>
        <begin position="2174"/>
        <end position="2193"/>
    </location>
</feature>
<feature type="compositionally biased region" description="Polar residues" evidence="4">
    <location>
        <begin position="1883"/>
        <end position="1920"/>
    </location>
</feature>
<accession>A0ABD0W539</accession>
<feature type="compositionally biased region" description="Low complexity" evidence="4">
    <location>
        <begin position="1807"/>
        <end position="1827"/>
    </location>
</feature>
<feature type="compositionally biased region" description="Polar residues" evidence="4">
    <location>
        <begin position="2066"/>
        <end position="2076"/>
    </location>
</feature>
<keyword evidence="7" id="KW-1185">Reference proteome</keyword>
<dbReference type="GO" id="GO:0005737">
    <property type="term" value="C:cytoplasm"/>
    <property type="evidence" value="ECO:0007669"/>
    <property type="project" value="UniProtKB-SubCell"/>
</dbReference>
<dbReference type="EMBL" id="JAGEUA010000010">
    <property type="protein sequence ID" value="KAL0964220.1"/>
    <property type="molecule type" value="Genomic_DNA"/>
</dbReference>
<feature type="compositionally biased region" description="Low complexity" evidence="4">
    <location>
        <begin position="1662"/>
        <end position="1682"/>
    </location>
</feature>
<feature type="compositionally biased region" description="Low complexity" evidence="4">
    <location>
        <begin position="1479"/>
        <end position="1498"/>
    </location>
</feature>
<feature type="compositionally biased region" description="Low complexity" evidence="4">
    <location>
        <begin position="1546"/>
        <end position="1560"/>
    </location>
</feature>
<feature type="region of interest" description="Disordered" evidence="4">
    <location>
        <begin position="897"/>
        <end position="919"/>
    </location>
</feature>
<evidence type="ECO:0000313" key="6">
    <source>
        <dbReference type="EMBL" id="KAL0964220.1"/>
    </source>
</evidence>
<feature type="compositionally biased region" description="Low complexity" evidence="4">
    <location>
        <begin position="1732"/>
        <end position="1745"/>
    </location>
</feature>
<dbReference type="PANTHER" id="PTHR16181">
    <property type="entry name" value="PROTEIN FAM83A-RELATED"/>
    <property type="match status" value="1"/>
</dbReference>
<evidence type="ECO:0000256" key="1">
    <source>
        <dbReference type="ARBA" id="ARBA00004496"/>
    </source>
</evidence>
<feature type="compositionally biased region" description="Low complexity" evidence="4">
    <location>
        <begin position="642"/>
        <end position="658"/>
    </location>
</feature>
<feature type="region of interest" description="Disordered" evidence="4">
    <location>
        <begin position="642"/>
        <end position="674"/>
    </location>
</feature>
<evidence type="ECO:0000256" key="4">
    <source>
        <dbReference type="SAM" id="MobiDB-lite"/>
    </source>
</evidence>
<feature type="compositionally biased region" description="Polar residues" evidence="4">
    <location>
        <begin position="1379"/>
        <end position="1405"/>
    </location>
</feature>
<feature type="compositionally biased region" description="Low complexity" evidence="4">
    <location>
        <begin position="1983"/>
        <end position="2019"/>
    </location>
</feature>
<comment type="similarity">
    <text evidence="2">Belongs to the FAM83 family.</text>
</comment>
<feature type="compositionally biased region" description="Basic and acidic residues" evidence="4">
    <location>
        <begin position="659"/>
        <end position="674"/>
    </location>
</feature>
<feature type="compositionally biased region" description="Polar residues" evidence="4">
    <location>
        <begin position="2140"/>
        <end position="2158"/>
    </location>
</feature>
<feature type="region of interest" description="Disordered" evidence="4">
    <location>
        <begin position="996"/>
        <end position="1032"/>
    </location>
</feature>
<dbReference type="Gene3D" id="3.30.870.10">
    <property type="entry name" value="Endonuclease Chain A"/>
    <property type="match status" value="1"/>
</dbReference>
<keyword evidence="3" id="KW-0963">Cytoplasm</keyword>
<dbReference type="PANTHER" id="PTHR16181:SF16">
    <property type="entry name" value="FAMILY WITH SEQUENCE SIMILARITY 83 MEMBER HA"/>
    <property type="match status" value="1"/>
</dbReference>
<feature type="compositionally biased region" description="Low complexity" evidence="4">
    <location>
        <begin position="2028"/>
        <end position="2049"/>
    </location>
</feature>
<organism evidence="6 7">
    <name type="scientific">Umbra pygmaea</name>
    <name type="common">Eastern mudminnow</name>
    <dbReference type="NCBI Taxonomy" id="75934"/>
    <lineage>
        <taxon>Eukaryota</taxon>
        <taxon>Metazoa</taxon>
        <taxon>Chordata</taxon>
        <taxon>Craniata</taxon>
        <taxon>Vertebrata</taxon>
        <taxon>Euteleostomi</taxon>
        <taxon>Actinopterygii</taxon>
        <taxon>Neopterygii</taxon>
        <taxon>Teleostei</taxon>
        <taxon>Protacanthopterygii</taxon>
        <taxon>Esociformes</taxon>
        <taxon>Umbridae</taxon>
        <taxon>Umbra</taxon>
    </lineage>
</organism>
<feature type="compositionally biased region" description="Low complexity" evidence="4">
    <location>
        <begin position="1601"/>
        <end position="1622"/>
    </location>
</feature>
<feature type="compositionally biased region" description="Polar residues" evidence="4">
    <location>
        <begin position="1784"/>
        <end position="1799"/>
    </location>
</feature>
<feature type="compositionally biased region" description="Low complexity" evidence="4">
    <location>
        <begin position="1696"/>
        <end position="1715"/>
    </location>
</feature>
<feature type="compositionally biased region" description="Polar residues" evidence="4">
    <location>
        <begin position="1003"/>
        <end position="1022"/>
    </location>
</feature>
<feature type="compositionally biased region" description="Basic and acidic residues" evidence="4">
    <location>
        <begin position="785"/>
        <end position="798"/>
    </location>
</feature>
<evidence type="ECO:0000313" key="7">
    <source>
        <dbReference type="Proteomes" id="UP001557470"/>
    </source>
</evidence>
<feature type="compositionally biased region" description="Polar residues" evidence="4">
    <location>
        <begin position="1261"/>
        <end position="1285"/>
    </location>
</feature>
<dbReference type="InterPro" id="IPR012461">
    <property type="entry name" value="SACK1"/>
</dbReference>
<feature type="compositionally biased region" description="Polar residues" evidence="4">
    <location>
        <begin position="1570"/>
        <end position="1591"/>
    </location>
</feature>
<evidence type="ECO:0000256" key="2">
    <source>
        <dbReference type="ARBA" id="ARBA00006937"/>
    </source>
</evidence>
<feature type="compositionally biased region" description="Low complexity" evidence="4">
    <location>
        <begin position="1445"/>
        <end position="1467"/>
    </location>
</feature>
<evidence type="ECO:0000256" key="3">
    <source>
        <dbReference type="ARBA" id="ARBA00022490"/>
    </source>
</evidence>
<feature type="compositionally biased region" description="Polar residues" evidence="4">
    <location>
        <begin position="600"/>
        <end position="610"/>
    </location>
</feature>
<feature type="compositionally biased region" description="Polar residues" evidence="4">
    <location>
        <begin position="799"/>
        <end position="809"/>
    </location>
</feature>
<comment type="subcellular location">
    <subcellularLocation>
        <location evidence="1">Cytoplasm</location>
    </subcellularLocation>
</comment>
<protein>
    <recommendedName>
        <fullName evidence="5">Scaffolding anchor of CK1 domain-containing protein</fullName>
    </recommendedName>
</protein>
<feature type="compositionally biased region" description="Low complexity" evidence="4">
    <location>
        <begin position="1639"/>
        <end position="1653"/>
    </location>
</feature>
<evidence type="ECO:0000259" key="5">
    <source>
        <dbReference type="Pfam" id="PF07894"/>
    </source>
</evidence>
<feature type="compositionally biased region" description="Polar residues" evidence="4">
    <location>
        <begin position="1413"/>
        <end position="1436"/>
    </location>
</feature>
<feature type="compositionally biased region" description="Polar residues" evidence="4">
    <location>
        <begin position="1828"/>
        <end position="1839"/>
    </location>
</feature>
<feature type="compositionally biased region" description="Polar residues" evidence="4">
    <location>
        <begin position="1151"/>
        <end position="1188"/>
    </location>
</feature>
<comment type="caution">
    <text evidence="6">The sequence shown here is derived from an EMBL/GenBank/DDBJ whole genome shotgun (WGS) entry which is preliminary data.</text>
</comment>
<feature type="compositionally biased region" description="Basic residues" evidence="4">
    <location>
        <begin position="434"/>
        <end position="444"/>
    </location>
</feature>
<feature type="compositionally biased region" description="Low complexity" evidence="4">
    <location>
        <begin position="1864"/>
        <end position="1873"/>
    </location>
</feature>
<feature type="region of interest" description="Disordered" evidence="4">
    <location>
        <begin position="432"/>
        <end position="453"/>
    </location>
</feature>
<sequence length="2245" mass="240644">MAHRSQCSLAGDNPLDPNYLPPHYREEYRLAIDALVEEDVDGYYEFLQCTDVVAFLSTQEIDHIKCTVQVPHPSTQLDLPYVDSIEDTSDTYWPIHSDLDAPGLDLGWPQLHRFIGPTEVTTLINPPEPDMPSIKEQARRLIKNAHQVIAVVMDMFTDVDIFSDILNAAMRNVPVYVILDEQNAHHFVTMASNCRVNLENIEFLRVRTVSGVTYRCRSGKSFKGQMMDRFLLTDCRAVLSGNYSFMWSFEKIHRCMAHLFLGQLVTTFDEEFRILFAQSEPLIPENVHGPVQYYNSGIPDSQYITDSIPLYRDPRKLLSIDRFHPVQWGRDSIDDRRDMVQKMMPPGRHEPIYRSTDQGPLDMYGNKYSSQQLRIEPQSFTEHGHPMILPKTIEFTGSKRHSYAGGPLAIPSTSQLMHKQDINSIESGIANQSRKIHREQHHNQRPGPEPGYGTYDQFKGHRYQPMDLYSESGYPHGMEIVPPDNYDAVQNYVSSSNLANEIGHGSDKLPRSGEVPFGQTHPRRLSVGQPYTCQTSPTQKSAELKPFVIGSGLDRKTQNPSAKQGMRDWRLSSFLSACDVAAEDDNPQPMENDPFEEPLNTPQRQPFPSLVSDTRFNAKELPKVPELRASCPAVDIIVSQATEARTTTTTPSESSSTTEGDKSEEIDVKEPKREEAFRRKVNPTVQRASRLRSSLIFSSQELNLPPGQDCEVIANEVDDQCRLSLTTQNFGKQKSYKREPFTWRLNKSATIEDSALESLKSDDSATHADNKELLQNPPLCTDMVSSKERPKLLHEEQTKTTPSGFSSKPVQIEHPKPTQPAHLASSSMNNTSYVDMNDADSRWKFFKELAAKRKAKAAQSEICTGEAPVKPDTPFDLTIKDPVTRIDTTLAVSTLNPADTSTKTSKEGHPVDPSTQCCTSKESQLYPADTSIKNPAQHKLAESSMEKQSLLTEAKLTLVGTSTEMAAELTEAQLENTSNKQSATSTVAQVNLADTVTKKPAQSKETALNQSDSVMKSQATLTEDSKNKQQEDVYLQEIEPKIITNDNEPPKDSTDAEIELTKSQHQILSKVTPRDTSAFFNRTSKQRTFTYTPKDFSLYKISPKEPKSSYLTSSNDAAKVSSLQPNLKETSLSNSISNPPIPFSKHATLEPNLTQSPTKSESSVFPDTVQLNSNTLPSTTPLQSSPLTNPDPVESRVSSNPEPIPMESSCSSNPAPKQSNPFSSTTLFELSASPGPNLTDQGVSLSTGQSKSSVCPGPVPTETSRSLGTTPTESNISLVPSQSELGVSPGSFPTEVNGSPCPIPTESSDSLGSILIEPRVNSGPSPSETSTSPGCIPTQSSASIGLVQTQLSASLGTILTESSGTPGCMQSELIASLGPTPTESSRLPQLVESSVSPGSIVTESTKPPGPIPTESSGSPQLVESSVASGSIITESSKPPGPILTESSGSPQLVESSVSSGSIVTESSKPPGPIPKESSRSPQLVESSVSSSSIITESSKPPGPILTESSGSSQLVESSVSSGSILTESTKPPGPIPTESNKSTQLIESSVSSGSIVTESTKPPGPIPKESSGSPQLLESSVSSASILTESTKPPGPIPTESSGSSQLVESSVSSGSILTESTKPPGPIPTESNKSTQLIESSVSSGSIVTESTKPPGPIPKESSGSPQLVESSVSSSSIVTESTKHLGPIPTESTGSPQLLESSVSSGSIVTESTKPPGPIPTESSKSPQLIESSVSSGSIITDSTKPPGPIPTESNVSSGSIVTESTKPPGPSPTESPGSPQLIESSVLSGSFVTESTKPPGPIPTESTVSSSSLLTESTKLTEITQTESSGSPSPNQIESSASPSSIPTESSTFLVPIPTESVASPSSIPSEPSPCPDSILTETCRSPVPIQTESFPSSGTSSKEPSLSSGSIATKLSASVGLMPTESSGSRDINPTESSTFSGTSLTESSETKGPDQTELSASLGPIPTDSSGSLGPNLIESSASPSSIPTESSASAAPNTAELSTSSGSISTDSSKYIDPKPLESSASPCPSSTESNASNESNASHDTVQIPTVVLDLSKGKPSNPSKNHNYGSCPASNGEKETSNNGTMRIHAPGESACTVQQSHEEAKENNSTLKLESKSEHANPISPPAKQAKLSQSHYHSSTANVISSSNLRDDTKLLLGQISANSQNRTELTKESAVTDDAKQDQVDRAVNAVEEASARQRSKIGISRTQEREILVQKMDIMRKQRKVYSRFEMPP</sequence>
<name>A0ABD0W539_UMBPY</name>
<dbReference type="FunFam" id="3.30.870.10:FF:000004">
    <property type="entry name" value="protein FAM83H isoform X2"/>
    <property type="match status" value="1"/>
</dbReference>
<feature type="compositionally biased region" description="Polar residues" evidence="4">
    <location>
        <begin position="1754"/>
        <end position="1764"/>
    </location>
</feature>
<feature type="compositionally biased region" description="Polar residues" evidence="4">
    <location>
        <begin position="1208"/>
        <end position="1253"/>
    </location>
</feature>
<feature type="compositionally biased region" description="Polar residues" evidence="4">
    <location>
        <begin position="1928"/>
        <end position="1952"/>
    </location>
</feature>
<dbReference type="SUPFAM" id="SSF56024">
    <property type="entry name" value="Phospholipase D/nuclease"/>
    <property type="match status" value="1"/>
</dbReference>
<feature type="compositionally biased region" description="Low complexity" evidence="4">
    <location>
        <begin position="1508"/>
        <end position="1529"/>
    </location>
</feature>
<dbReference type="InterPro" id="IPR050944">
    <property type="entry name" value="FAM83"/>
</dbReference>
<feature type="domain" description="Scaffolding anchor of CK1" evidence="5">
    <location>
        <begin position="13"/>
        <end position="281"/>
    </location>
</feature>
<proteinExistence type="inferred from homology"/>
<gene>
    <name evidence="6" type="ORF">UPYG_G00321010</name>
</gene>
<feature type="compositionally biased region" description="Basic and acidic residues" evidence="4">
    <location>
        <begin position="762"/>
        <end position="772"/>
    </location>
</feature>
<feature type="region of interest" description="Disordered" evidence="4">
    <location>
        <begin position="1370"/>
        <end position="2160"/>
    </location>
</feature>
<dbReference type="Proteomes" id="UP001557470">
    <property type="component" value="Unassembled WGS sequence"/>
</dbReference>
<feature type="region of interest" description="Disordered" evidence="4">
    <location>
        <begin position="584"/>
        <end position="610"/>
    </location>
</feature>
<feature type="region of interest" description="Disordered" evidence="4">
    <location>
        <begin position="1130"/>
        <end position="1308"/>
    </location>
</feature>